<dbReference type="AlphaFoldDB" id="A0A1I0QI80"/>
<reference evidence="7" key="1">
    <citation type="submission" date="2016-10" db="EMBL/GenBank/DDBJ databases">
        <authorList>
            <person name="Varghese N."/>
            <person name="Submissions S."/>
        </authorList>
    </citation>
    <scope>NUCLEOTIDE SEQUENCE [LARGE SCALE GENOMIC DNA]</scope>
    <source>
        <strain evidence="7">DSM 17724</strain>
    </source>
</reference>
<dbReference type="InterPro" id="IPR007627">
    <property type="entry name" value="RNA_pol_sigma70_r2"/>
</dbReference>
<dbReference type="Gene3D" id="1.10.1740.10">
    <property type="match status" value="1"/>
</dbReference>
<dbReference type="PANTHER" id="PTHR43133:SF46">
    <property type="entry name" value="RNA POLYMERASE SIGMA-70 FACTOR ECF SUBFAMILY"/>
    <property type="match status" value="1"/>
</dbReference>
<keyword evidence="4" id="KW-0804">Transcription</keyword>
<evidence type="ECO:0000313" key="6">
    <source>
        <dbReference type="EMBL" id="SEW26799.1"/>
    </source>
</evidence>
<dbReference type="Pfam" id="PF04542">
    <property type="entry name" value="Sigma70_r2"/>
    <property type="match status" value="1"/>
</dbReference>
<dbReference type="NCBIfam" id="TIGR02937">
    <property type="entry name" value="sigma70-ECF"/>
    <property type="match status" value="1"/>
</dbReference>
<dbReference type="Proteomes" id="UP000199469">
    <property type="component" value="Unassembled WGS sequence"/>
</dbReference>
<evidence type="ECO:0000259" key="5">
    <source>
        <dbReference type="Pfam" id="PF04542"/>
    </source>
</evidence>
<dbReference type="GO" id="GO:0006352">
    <property type="term" value="P:DNA-templated transcription initiation"/>
    <property type="evidence" value="ECO:0007669"/>
    <property type="project" value="InterPro"/>
</dbReference>
<dbReference type="PANTHER" id="PTHR43133">
    <property type="entry name" value="RNA POLYMERASE ECF-TYPE SIGMA FACTO"/>
    <property type="match status" value="1"/>
</dbReference>
<protein>
    <submittedName>
        <fullName evidence="6">RNA polymerase, sigma subunit, SigZ</fullName>
    </submittedName>
</protein>
<comment type="similarity">
    <text evidence="1">Belongs to the sigma-70 factor family. ECF subfamily.</text>
</comment>
<dbReference type="GO" id="GO:0016987">
    <property type="term" value="F:sigma factor activity"/>
    <property type="evidence" value="ECO:0007669"/>
    <property type="project" value="UniProtKB-KW"/>
</dbReference>
<dbReference type="InterPro" id="IPR013324">
    <property type="entry name" value="RNA_pol_sigma_r3/r4-like"/>
</dbReference>
<evidence type="ECO:0000256" key="2">
    <source>
        <dbReference type="ARBA" id="ARBA00023015"/>
    </source>
</evidence>
<proteinExistence type="inferred from homology"/>
<dbReference type="SUPFAM" id="SSF88946">
    <property type="entry name" value="Sigma2 domain of RNA polymerase sigma factors"/>
    <property type="match status" value="1"/>
</dbReference>
<name>A0A1I0QI80_9FLAO</name>
<evidence type="ECO:0000313" key="7">
    <source>
        <dbReference type="Proteomes" id="UP000199469"/>
    </source>
</evidence>
<feature type="domain" description="RNA polymerase sigma-70 region 2" evidence="5">
    <location>
        <begin position="19"/>
        <end position="84"/>
    </location>
</feature>
<dbReference type="InterPro" id="IPR036388">
    <property type="entry name" value="WH-like_DNA-bd_sf"/>
</dbReference>
<dbReference type="SUPFAM" id="SSF88659">
    <property type="entry name" value="Sigma3 and sigma4 domains of RNA polymerase sigma factors"/>
    <property type="match status" value="1"/>
</dbReference>
<gene>
    <name evidence="6" type="ORF">SAMN05421841_1934</name>
</gene>
<sequence length="173" mass="20719">MPCIETVQCCIMENFKKIYLDYKHQIYFFVKKFISNMEDVEDVVQEILVHLWKHSSSLQDPKTLESIIFKTAQQEVSNFYRKNKMIFSFSDETLIKDEADSEKTDYEFKKEQLKKIHSLLEDLPEKSKTFFYKNKLEKISYTQIAKENNISKTAVEKQVNKVIRYIKTNLNLF</sequence>
<keyword evidence="3" id="KW-0731">Sigma factor</keyword>
<evidence type="ECO:0000256" key="1">
    <source>
        <dbReference type="ARBA" id="ARBA00010641"/>
    </source>
</evidence>
<dbReference type="EMBL" id="FOIU01000001">
    <property type="protein sequence ID" value="SEW26799.1"/>
    <property type="molecule type" value="Genomic_DNA"/>
</dbReference>
<evidence type="ECO:0000256" key="3">
    <source>
        <dbReference type="ARBA" id="ARBA00023082"/>
    </source>
</evidence>
<evidence type="ECO:0000256" key="4">
    <source>
        <dbReference type="ARBA" id="ARBA00023163"/>
    </source>
</evidence>
<organism evidence="6 7">
    <name type="scientific">Chryseobacterium wanjuense</name>
    <dbReference type="NCBI Taxonomy" id="356305"/>
    <lineage>
        <taxon>Bacteria</taxon>
        <taxon>Pseudomonadati</taxon>
        <taxon>Bacteroidota</taxon>
        <taxon>Flavobacteriia</taxon>
        <taxon>Flavobacteriales</taxon>
        <taxon>Weeksellaceae</taxon>
        <taxon>Chryseobacterium group</taxon>
        <taxon>Chryseobacterium</taxon>
    </lineage>
</organism>
<keyword evidence="2" id="KW-0805">Transcription regulation</keyword>
<keyword evidence="7" id="KW-1185">Reference proteome</keyword>
<dbReference type="InterPro" id="IPR014284">
    <property type="entry name" value="RNA_pol_sigma-70_dom"/>
</dbReference>
<accession>A0A1I0QI80</accession>
<dbReference type="InterPro" id="IPR013325">
    <property type="entry name" value="RNA_pol_sigma_r2"/>
</dbReference>
<dbReference type="Gene3D" id="1.10.10.10">
    <property type="entry name" value="Winged helix-like DNA-binding domain superfamily/Winged helix DNA-binding domain"/>
    <property type="match status" value="1"/>
</dbReference>
<dbReference type="STRING" id="356305.SAMN05421841_1934"/>
<dbReference type="InterPro" id="IPR039425">
    <property type="entry name" value="RNA_pol_sigma-70-like"/>
</dbReference>